<name>A0ABY9DIF0_VITVI</name>
<evidence type="ECO:0000313" key="3">
    <source>
        <dbReference type="Proteomes" id="UP001227230"/>
    </source>
</evidence>
<accession>A0ABY9DIF0</accession>
<keyword evidence="3" id="KW-1185">Reference proteome</keyword>
<sequence length="96" mass="11358">MRCMESKLDNEDAVQWCKKWRRLRKEAIYAYHHFVAAHADYCHSLRITGSALPEFAVGETFYVLDQTCRLPHEPMVLLRFSQMTIKIQVHCTLLIF</sequence>
<dbReference type="PANTHER" id="PTHR21450">
    <property type="entry name" value="PROTEIN ALTERED PHOSPHATE STARVATION RESPONSE 1"/>
    <property type="match status" value="1"/>
</dbReference>
<evidence type="ECO:0000259" key="1">
    <source>
        <dbReference type="Pfam" id="PF04783"/>
    </source>
</evidence>
<dbReference type="InterPro" id="IPR006868">
    <property type="entry name" value="DUF630"/>
</dbReference>
<gene>
    <name evidence="2" type="ORF">VitviT2T_024291</name>
</gene>
<protein>
    <recommendedName>
        <fullName evidence="1">DUF630 domain-containing protein</fullName>
    </recommendedName>
</protein>
<proteinExistence type="predicted"/>
<evidence type="ECO:0000313" key="2">
    <source>
        <dbReference type="EMBL" id="WKA06390.1"/>
    </source>
</evidence>
<dbReference type="Pfam" id="PF04783">
    <property type="entry name" value="DUF630"/>
    <property type="match status" value="1"/>
</dbReference>
<reference evidence="2 3" key="1">
    <citation type="journal article" date="2023" name="Hortic Res">
        <title>The complete reference genome for grapevine (Vitis vinifera L.) genetics and breeding.</title>
        <authorList>
            <person name="Shi X."/>
            <person name="Cao S."/>
            <person name="Wang X."/>
            <person name="Huang S."/>
            <person name="Wang Y."/>
            <person name="Liu Z."/>
            <person name="Liu W."/>
            <person name="Leng X."/>
            <person name="Peng Y."/>
            <person name="Wang N."/>
            <person name="Wang Y."/>
            <person name="Ma Z."/>
            <person name="Xu X."/>
            <person name="Zhang F."/>
            <person name="Xue H."/>
            <person name="Zhong H."/>
            <person name="Wang Y."/>
            <person name="Zhang K."/>
            <person name="Velt A."/>
            <person name="Avia K."/>
            <person name="Holtgrawe D."/>
            <person name="Grimplet J."/>
            <person name="Matus J.T."/>
            <person name="Ware D."/>
            <person name="Wu X."/>
            <person name="Wang H."/>
            <person name="Liu C."/>
            <person name="Fang Y."/>
            <person name="Rustenholz C."/>
            <person name="Cheng Z."/>
            <person name="Xiao H."/>
            <person name="Zhou Y."/>
        </authorList>
    </citation>
    <scope>NUCLEOTIDE SEQUENCE [LARGE SCALE GENOMIC DNA]</scope>
    <source>
        <strain evidence="3">cv. Pinot noir / PN40024</strain>
        <tissue evidence="2">Leaf</tissue>
    </source>
</reference>
<dbReference type="Proteomes" id="UP001227230">
    <property type="component" value="Chromosome 16"/>
</dbReference>
<organism evidence="2 3">
    <name type="scientific">Vitis vinifera</name>
    <name type="common">Grape</name>
    <dbReference type="NCBI Taxonomy" id="29760"/>
    <lineage>
        <taxon>Eukaryota</taxon>
        <taxon>Viridiplantae</taxon>
        <taxon>Streptophyta</taxon>
        <taxon>Embryophyta</taxon>
        <taxon>Tracheophyta</taxon>
        <taxon>Spermatophyta</taxon>
        <taxon>Magnoliopsida</taxon>
        <taxon>eudicotyledons</taxon>
        <taxon>Gunneridae</taxon>
        <taxon>Pentapetalae</taxon>
        <taxon>rosids</taxon>
        <taxon>Vitales</taxon>
        <taxon>Vitaceae</taxon>
        <taxon>Viteae</taxon>
        <taxon>Vitis</taxon>
    </lineage>
</organism>
<dbReference type="PANTHER" id="PTHR21450:SF9">
    <property type="entry name" value="BZIP DOMAIN CLASS TRANSCRIPTION FACTOR (DUF630 AND DUF632)-RELATED"/>
    <property type="match status" value="1"/>
</dbReference>
<dbReference type="EMBL" id="CP126663">
    <property type="protein sequence ID" value="WKA06390.1"/>
    <property type="molecule type" value="Genomic_DNA"/>
</dbReference>
<feature type="domain" description="DUF630" evidence="1">
    <location>
        <begin position="1"/>
        <end position="59"/>
    </location>
</feature>